<dbReference type="InterPro" id="IPR001915">
    <property type="entry name" value="Peptidase_M48"/>
</dbReference>
<dbReference type="Proteomes" id="UP000034078">
    <property type="component" value="Unassembled WGS sequence"/>
</dbReference>
<comment type="cofactor">
    <cofactor evidence="6">
        <name>Zn(2+)</name>
        <dbReference type="ChEBI" id="CHEBI:29105"/>
    </cofactor>
    <text evidence="6">Binds 1 zinc ion per subunit.</text>
</comment>
<dbReference type="EMBL" id="LCKO01000010">
    <property type="protein sequence ID" value="KKT99379.1"/>
    <property type="molecule type" value="Genomic_DNA"/>
</dbReference>
<evidence type="ECO:0000256" key="7">
    <source>
        <dbReference type="SAM" id="Phobius"/>
    </source>
</evidence>
<keyword evidence="7" id="KW-1133">Transmembrane helix</keyword>
<dbReference type="GO" id="GO:0006508">
    <property type="term" value="P:proteolysis"/>
    <property type="evidence" value="ECO:0007669"/>
    <property type="project" value="UniProtKB-KW"/>
</dbReference>
<evidence type="ECO:0000259" key="8">
    <source>
        <dbReference type="Pfam" id="PF01435"/>
    </source>
</evidence>
<keyword evidence="5 6" id="KW-0482">Metalloprotease</keyword>
<sequence length="297" mass="33560">MNYRVLNKLTSLYFVAVMAIGVIYLALIWWVFVKTVPGTTMLLIYFLDSKRYGYDLASIGDMPWLWASLGLWLLSLVWLWKALVAGIKTVRKIMSTEKYVNGLKLLSRTGNKVRFDSASGEIFTAGMLHPTIYLASGLNKTHSNREIQAMIAHEENHVRMKDPLRTTLAMMVEKGLPSFPMKEKMFRYFMTLTELCADKSAEESLADGLPLITALYKKLQLSNRSLSAGINYFSSQSERIGILVGKKKLNWGMNMRLTSGVMVGLLVFTYVIIKSNFYSCPHLSLCLSALTSVLKIH</sequence>
<keyword evidence="7" id="KW-0812">Transmembrane</keyword>
<dbReference type="GO" id="GO:0046872">
    <property type="term" value="F:metal ion binding"/>
    <property type="evidence" value="ECO:0007669"/>
    <property type="project" value="UniProtKB-KW"/>
</dbReference>
<proteinExistence type="inferred from homology"/>
<keyword evidence="1 6" id="KW-0645">Protease</keyword>
<evidence type="ECO:0000256" key="1">
    <source>
        <dbReference type="ARBA" id="ARBA00022670"/>
    </source>
</evidence>
<feature type="transmembrane region" description="Helical" evidence="7">
    <location>
        <begin position="64"/>
        <end position="84"/>
    </location>
</feature>
<name>A0A837IDR9_9BACT</name>
<reference evidence="9 10" key="1">
    <citation type="journal article" date="2015" name="Nature">
        <title>rRNA introns, odd ribosomes, and small enigmatic genomes across a large radiation of phyla.</title>
        <authorList>
            <person name="Brown C.T."/>
            <person name="Hug L.A."/>
            <person name="Thomas B.C."/>
            <person name="Sharon I."/>
            <person name="Castelle C.J."/>
            <person name="Singh A."/>
            <person name="Wilkins M.J."/>
            <person name="Williams K.H."/>
            <person name="Banfield J.F."/>
        </authorList>
    </citation>
    <scope>NUCLEOTIDE SEQUENCE [LARGE SCALE GENOMIC DNA]</scope>
</reference>
<evidence type="ECO:0000313" key="10">
    <source>
        <dbReference type="Proteomes" id="UP000034078"/>
    </source>
</evidence>
<evidence type="ECO:0000256" key="6">
    <source>
        <dbReference type="RuleBase" id="RU003983"/>
    </source>
</evidence>
<evidence type="ECO:0000256" key="2">
    <source>
        <dbReference type="ARBA" id="ARBA00022723"/>
    </source>
</evidence>
<dbReference type="Pfam" id="PF01435">
    <property type="entry name" value="Peptidase_M48"/>
    <property type="match status" value="1"/>
</dbReference>
<gene>
    <name evidence="9" type="ORF">UX01_C0010G0011</name>
</gene>
<comment type="similarity">
    <text evidence="6">Belongs to the peptidase M48 family.</text>
</comment>
<feature type="domain" description="Peptidase M48" evidence="8">
    <location>
        <begin position="123"/>
        <end position="176"/>
    </location>
</feature>
<protein>
    <recommendedName>
        <fullName evidence="8">Peptidase M48 domain-containing protein</fullName>
    </recommendedName>
</protein>
<keyword evidence="3 6" id="KW-0378">Hydrolase</keyword>
<comment type="caution">
    <text evidence="9">The sequence shown here is derived from an EMBL/GenBank/DDBJ whole genome shotgun (WGS) entry which is preliminary data.</text>
</comment>
<feature type="transmembrane region" description="Helical" evidence="7">
    <location>
        <begin position="12"/>
        <end position="32"/>
    </location>
</feature>
<accession>A0A837IDR9</accession>
<organism evidence="9 10">
    <name type="scientific">Candidatus Collierbacteria bacterium GW2011_GWB2_45_17</name>
    <dbReference type="NCBI Taxonomy" id="1618388"/>
    <lineage>
        <taxon>Bacteria</taxon>
        <taxon>Candidatus Collieribacteriota</taxon>
    </lineage>
</organism>
<evidence type="ECO:0000256" key="3">
    <source>
        <dbReference type="ARBA" id="ARBA00022801"/>
    </source>
</evidence>
<keyword evidence="4 6" id="KW-0862">Zinc</keyword>
<dbReference type="AlphaFoldDB" id="A0A837IDR9"/>
<keyword evidence="7" id="KW-0472">Membrane</keyword>
<evidence type="ECO:0000256" key="4">
    <source>
        <dbReference type="ARBA" id="ARBA00022833"/>
    </source>
</evidence>
<evidence type="ECO:0000313" key="9">
    <source>
        <dbReference type="EMBL" id="KKT99379.1"/>
    </source>
</evidence>
<evidence type="ECO:0000256" key="5">
    <source>
        <dbReference type="ARBA" id="ARBA00023049"/>
    </source>
</evidence>
<keyword evidence="2" id="KW-0479">Metal-binding</keyword>
<dbReference type="GO" id="GO:0004222">
    <property type="term" value="F:metalloendopeptidase activity"/>
    <property type="evidence" value="ECO:0007669"/>
    <property type="project" value="InterPro"/>
</dbReference>
<feature type="transmembrane region" description="Helical" evidence="7">
    <location>
        <begin position="255"/>
        <end position="273"/>
    </location>
</feature>
<dbReference type="Gene3D" id="3.30.2010.10">
    <property type="entry name" value="Metalloproteases ('zincins'), catalytic domain"/>
    <property type="match status" value="1"/>
</dbReference>